<evidence type="ECO:0000313" key="2">
    <source>
        <dbReference type="EMBL" id="CCO66172.1"/>
    </source>
</evidence>
<dbReference type="AlphaFoldDB" id="K8F283"/>
<reference evidence="2 3" key="1">
    <citation type="submission" date="2011-10" db="EMBL/GenBank/DDBJ databases">
        <authorList>
            <person name="Genoscope - CEA"/>
        </authorList>
    </citation>
    <scope>NUCLEOTIDE SEQUENCE [LARGE SCALE GENOMIC DNA]</scope>
    <source>
        <strain evidence="2 3">RCC 1105</strain>
    </source>
</reference>
<keyword evidence="1" id="KW-0472">Membrane</keyword>
<keyword evidence="3" id="KW-1185">Reference proteome</keyword>
<name>K8F283_9CHLO</name>
<keyword evidence="1" id="KW-1133">Transmembrane helix</keyword>
<gene>
    <name evidence="2" type="ORF">Bathy07g04190</name>
</gene>
<accession>K8F283</accession>
<proteinExistence type="predicted"/>
<organism evidence="2 3">
    <name type="scientific">Bathycoccus prasinos</name>
    <dbReference type="NCBI Taxonomy" id="41875"/>
    <lineage>
        <taxon>Eukaryota</taxon>
        <taxon>Viridiplantae</taxon>
        <taxon>Chlorophyta</taxon>
        <taxon>Mamiellophyceae</taxon>
        <taxon>Mamiellales</taxon>
        <taxon>Bathycoccaceae</taxon>
        <taxon>Bathycoccus</taxon>
    </lineage>
</organism>
<evidence type="ECO:0000256" key="1">
    <source>
        <dbReference type="SAM" id="Phobius"/>
    </source>
</evidence>
<dbReference type="KEGG" id="bpg:Bathy07g04190"/>
<feature type="transmembrane region" description="Helical" evidence="1">
    <location>
        <begin position="24"/>
        <end position="42"/>
    </location>
</feature>
<dbReference type="GeneID" id="19014908"/>
<dbReference type="RefSeq" id="XP_007512084.1">
    <property type="nucleotide sequence ID" value="XM_007512022.1"/>
</dbReference>
<dbReference type="EMBL" id="FO082272">
    <property type="protein sequence ID" value="CCO66172.1"/>
    <property type="molecule type" value="Genomic_DNA"/>
</dbReference>
<dbReference type="Proteomes" id="UP000198341">
    <property type="component" value="Chromosome 7"/>
</dbReference>
<protein>
    <submittedName>
        <fullName evidence="2">Uncharacterized protein</fullName>
    </submittedName>
</protein>
<sequence length="52" mass="5909">MASGFGAKGSEGRCYPLWQGFSKVYRALILLFSMRVLSLVLSRPRIRCKSDR</sequence>
<dbReference type="OrthoDB" id="9992197at2759"/>
<evidence type="ECO:0000313" key="3">
    <source>
        <dbReference type="Proteomes" id="UP000198341"/>
    </source>
</evidence>
<keyword evidence="1" id="KW-0812">Transmembrane</keyword>